<dbReference type="InterPro" id="IPR014031">
    <property type="entry name" value="Ketoacyl_synth_C"/>
</dbReference>
<proteinExistence type="inferred from homology"/>
<dbReference type="GO" id="GO:0006633">
    <property type="term" value="P:fatty acid biosynthetic process"/>
    <property type="evidence" value="ECO:0007669"/>
    <property type="project" value="TreeGrafter"/>
</dbReference>
<evidence type="ECO:0000256" key="2">
    <source>
        <dbReference type="ARBA" id="ARBA00022553"/>
    </source>
</evidence>
<dbReference type="SMART" id="SM00825">
    <property type="entry name" value="PKS_KS"/>
    <property type="match status" value="1"/>
</dbReference>
<dbReference type="InterPro" id="IPR014030">
    <property type="entry name" value="Ketoacyl_synth_N"/>
</dbReference>
<evidence type="ECO:0000259" key="4">
    <source>
        <dbReference type="PROSITE" id="PS52004"/>
    </source>
</evidence>
<protein>
    <submittedName>
        <fullName evidence="5">Type I polyketide synthase</fullName>
    </submittedName>
</protein>
<dbReference type="InterPro" id="IPR016039">
    <property type="entry name" value="Thiolase-like"/>
</dbReference>
<dbReference type="Pfam" id="PF02801">
    <property type="entry name" value="Ketoacyl-synt_C"/>
    <property type="match status" value="1"/>
</dbReference>
<dbReference type="Gene3D" id="3.40.47.10">
    <property type="match status" value="1"/>
</dbReference>
<comment type="similarity">
    <text evidence="3">Belongs to the thiolase-like superfamily. Beta-ketoacyl-ACP synthases family.</text>
</comment>
<dbReference type="GO" id="GO:0004312">
    <property type="term" value="F:fatty acid synthase activity"/>
    <property type="evidence" value="ECO:0007669"/>
    <property type="project" value="TreeGrafter"/>
</dbReference>
<dbReference type="CDD" id="cd00833">
    <property type="entry name" value="PKS"/>
    <property type="match status" value="1"/>
</dbReference>
<dbReference type="EMBL" id="KX395824">
    <property type="protein sequence ID" value="AQS99242.1"/>
    <property type="molecule type" value="Transcribed_RNA"/>
</dbReference>
<dbReference type="Pfam" id="PF00109">
    <property type="entry name" value="ketoacyl-synt"/>
    <property type="match status" value="1"/>
</dbReference>
<evidence type="ECO:0000256" key="3">
    <source>
        <dbReference type="RuleBase" id="RU003694"/>
    </source>
</evidence>
<dbReference type="AlphaFoldDB" id="A0A1S6K8F7"/>
<dbReference type="PROSITE" id="PS52004">
    <property type="entry name" value="KS3_2"/>
    <property type="match status" value="1"/>
</dbReference>
<dbReference type="SUPFAM" id="SSF53901">
    <property type="entry name" value="Thiolase-like"/>
    <property type="match status" value="1"/>
</dbReference>
<keyword evidence="3" id="KW-0808">Transferase</keyword>
<feature type="domain" description="Ketosynthase family 3 (KS3)" evidence="4">
    <location>
        <begin position="348"/>
        <end position="778"/>
    </location>
</feature>
<dbReference type="PANTHER" id="PTHR43775:SF37">
    <property type="entry name" value="SI:DKEY-61P9.11"/>
    <property type="match status" value="1"/>
</dbReference>
<dbReference type="PANTHER" id="PTHR43775">
    <property type="entry name" value="FATTY ACID SYNTHASE"/>
    <property type="match status" value="1"/>
</dbReference>
<dbReference type="NCBIfam" id="TIGR04556">
    <property type="entry name" value="PKS_assoc"/>
    <property type="match status" value="1"/>
</dbReference>
<sequence>MVKATELWPGKLVRIHDVGAKLRTVAVRHAPDAEEFRYRLEEGQCYDCLLDGQTGQCLESWDAEAYIVRTVEGHVASVPVENLDEFEPEPATYGGFDVAWPADDDGGAGFGIMVGQVLDSQGYCVVQMFTGSEEQQEAMDDSGKVGELSEFKEELEVDFLGRDNYTKAKKLKPDNLDEEPSDALGQYERQLSQIGMMVGPLTPALFGFETIGRSASFLRTRFSNKAEAERLKPQPLERDDIEDGAVSNHVRFVQSRKLCMLYTIHSEGGELWLYPREGQDVMIPVIKGRIVIFRHDRMSYSYKPLGNSLALQSWIVRDVPGFQVEEVTGGGQEVDRVMEVEGPPRQDGRKFHIMSMHTRFPGESTEPDKYWSMVSQCTDSVTDWPFMRFEHSLYYSNDVNAALMGKSYTNHGGFLTYAQLTEFGNEFFRISEAEAWSMSWNQRNSCEVSYEALWQAGWTRETLHGKHIGFYVGDVGSDWHSMTPFASIMAYNPDTTATAVSSAIVPTRISFVFNLIGPTMTFDTACSASLVGTHHAHVNMINFWEWGMPCDGSICGGTNTLAPAGFVGNCSANMLSHIGRSFTFDRTADGYQRGEGTAFMFCKLTAEYKDSVDRLAVLAGSCANQDGRSASLTAPNGPSQQAVLRHSLRFAGIEPEAVTVVECHGTGTALGDPIEVGAVMAVMEGERDDPLPHTSAKSNIAHLESAAGIAGLLKCLVILLHSCATPNVHLRALNPHLESAGFPQLFEVEIVHTQLNAGYCGVSSFGFGGTNSRGDLYGKAIVGPSAKTEILPQRIDVISIPCPRCMGDMCGRCAVAVPGFSMKQRHFCELVRDDLADYEFCSNCYNGEFRYGSTIEDVAKCDPNYQICITGSWSAWLVSDEMEMVDYGVYVCAVELGETKIEHFQLNVFQNSNNAIYPATPEADTTIRIEGPDDGGKGKHWVIDARGDENVASGTIYQVTFTWGEKKEIKWEVMDEKPMFALGQEFQHSYSITGSFIKWGLQEMKPGPTEGTWEVSFSIGPSGREEFQFVRDRDSSQTIYPAKPRTEIVGVPVRGPDALGGGKNWLVRGTRRETITVQLQVVNGQITVTTSGLSEETAWTNKTDESYHTYCLTGGFNNWSSTKMTPDEKRHGVFTSRLLLEDNIELFQVIRDEDPQQTLHPSNADALCGQDLVQGPDDKGSGLNWMILGEPGSAVEITVDPYQQDKRLLVSWKPVASAMLDDS</sequence>
<evidence type="ECO:0000256" key="1">
    <source>
        <dbReference type="ARBA" id="ARBA00022450"/>
    </source>
</evidence>
<dbReference type="InterPro" id="IPR030834">
    <property type="entry name" value="PKS_assoc_dom"/>
</dbReference>
<dbReference type="InterPro" id="IPR020841">
    <property type="entry name" value="PKS_Beta-ketoAc_synthase_dom"/>
</dbReference>
<accession>A0A1S6K8F7</accession>
<keyword evidence="2" id="KW-0597">Phosphoprotein</keyword>
<dbReference type="Gene3D" id="2.60.120.620">
    <property type="entry name" value="q2cbj1_9rhob like domain"/>
    <property type="match status" value="1"/>
</dbReference>
<dbReference type="InterPro" id="IPR050091">
    <property type="entry name" value="PKS_NRPS_Biosynth_Enz"/>
</dbReference>
<evidence type="ECO:0000313" key="5">
    <source>
        <dbReference type="EMBL" id="AQS99242.1"/>
    </source>
</evidence>
<organism evidence="5">
    <name type="scientific">Gambierdiscus excentricus</name>
    <dbReference type="NCBI Taxonomy" id="986170"/>
    <lineage>
        <taxon>Eukaryota</taxon>
        <taxon>Sar</taxon>
        <taxon>Alveolata</taxon>
        <taxon>Dinophyceae</taxon>
        <taxon>Gonyaulacales</taxon>
        <taxon>Pyrocystaceae</taxon>
        <taxon>Gambierdiscus</taxon>
    </lineage>
</organism>
<keyword evidence="1" id="KW-0596">Phosphopantetheine</keyword>
<name>A0A1S6K8F7_9DINO</name>
<reference evidence="5" key="1">
    <citation type="journal article" date="2017" name="J. Eukaryot. Microbiol.">
        <title>Role of Modular Polyketide Synthases in the Production of Polyether Ladder Compounds in Ciguatoxin-producing Gambierdiscus polynesiensis and G.excentricus (Dinophyceae).</title>
        <authorList>
            <person name="Kohli G.S."/>
            <person name="Campbell K."/>
            <person name="John U."/>
            <person name="Smith K.F."/>
            <person name="Fraga S."/>
            <person name="Rhodes L.L."/>
            <person name="Murray S.A."/>
        </authorList>
    </citation>
    <scope>NUCLEOTIDE SEQUENCE</scope>
    <source>
        <strain evidence="5">Contig_19824</strain>
    </source>
</reference>